<dbReference type="RefSeq" id="WP_370564391.1">
    <property type="nucleotide sequence ID" value="NZ_JBFWIB010000008.1"/>
</dbReference>
<evidence type="ECO:0000256" key="1">
    <source>
        <dbReference type="SAM" id="SignalP"/>
    </source>
</evidence>
<keyword evidence="3" id="KW-0378">Hydrolase</keyword>
<keyword evidence="1" id="KW-0732">Signal</keyword>
<feature type="domain" description="Beta-lactamase-related" evidence="2">
    <location>
        <begin position="53"/>
        <end position="352"/>
    </location>
</feature>
<dbReference type="GO" id="GO:0016787">
    <property type="term" value="F:hydrolase activity"/>
    <property type="evidence" value="ECO:0007669"/>
    <property type="project" value="UniProtKB-KW"/>
</dbReference>
<dbReference type="SUPFAM" id="SSF56601">
    <property type="entry name" value="beta-lactamase/transpeptidase-like"/>
    <property type="match status" value="1"/>
</dbReference>
<evidence type="ECO:0000259" key="2">
    <source>
        <dbReference type="Pfam" id="PF00144"/>
    </source>
</evidence>
<dbReference type="EMBL" id="JBFWIC010000026">
    <property type="protein sequence ID" value="MEZ0476081.1"/>
    <property type="molecule type" value="Genomic_DNA"/>
</dbReference>
<gene>
    <name evidence="3" type="ORF">AB6713_15890</name>
</gene>
<dbReference type="InterPro" id="IPR001466">
    <property type="entry name" value="Beta-lactam-related"/>
</dbReference>
<dbReference type="Proteomes" id="UP001566331">
    <property type="component" value="Unassembled WGS sequence"/>
</dbReference>
<organism evidence="3 4">
    <name type="scientific">Luteimonas salinilitoris</name>
    <dbReference type="NCBI Taxonomy" id="3237697"/>
    <lineage>
        <taxon>Bacteria</taxon>
        <taxon>Pseudomonadati</taxon>
        <taxon>Pseudomonadota</taxon>
        <taxon>Gammaproteobacteria</taxon>
        <taxon>Lysobacterales</taxon>
        <taxon>Lysobacteraceae</taxon>
        <taxon>Luteimonas</taxon>
    </lineage>
</organism>
<feature type="chain" id="PRO_5045690105" evidence="1">
    <location>
        <begin position="30"/>
        <end position="383"/>
    </location>
</feature>
<name>A0ABV4HTJ0_9GAMM</name>
<dbReference type="InterPro" id="IPR050491">
    <property type="entry name" value="AmpC-like"/>
</dbReference>
<keyword evidence="4" id="KW-1185">Reference proteome</keyword>
<comment type="caution">
    <text evidence="3">The sequence shown here is derived from an EMBL/GenBank/DDBJ whole genome shotgun (WGS) entry which is preliminary data.</text>
</comment>
<dbReference type="Gene3D" id="3.40.710.10">
    <property type="entry name" value="DD-peptidase/beta-lactamase superfamily"/>
    <property type="match status" value="1"/>
</dbReference>
<proteinExistence type="predicted"/>
<protein>
    <submittedName>
        <fullName evidence="3">Serine hydrolase domain-containing protein</fullName>
        <ecNumber evidence="3">3.-.-.-</ecNumber>
    </submittedName>
</protein>
<reference evidence="3 4" key="1">
    <citation type="submission" date="2024-07" db="EMBL/GenBank/DDBJ databases">
        <title>Luteimonas salilacus sp. nov., isolated from the shore soil of Salt Lake in Tibet of China.</title>
        <authorList>
            <person name="Zhang X."/>
            <person name="Li A."/>
        </authorList>
    </citation>
    <scope>NUCLEOTIDE SEQUENCE [LARGE SCALE GENOMIC DNA]</scope>
    <source>
        <strain evidence="3 4">B3-2-R+30</strain>
    </source>
</reference>
<evidence type="ECO:0000313" key="3">
    <source>
        <dbReference type="EMBL" id="MEZ0476081.1"/>
    </source>
</evidence>
<accession>A0ABV4HTJ0</accession>
<evidence type="ECO:0000313" key="4">
    <source>
        <dbReference type="Proteomes" id="UP001566331"/>
    </source>
</evidence>
<dbReference type="Pfam" id="PF00144">
    <property type="entry name" value="Beta-lactamase"/>
    <property type="match status" value="1"/>
</dbReference>
<dbReference type="InterPro" id="IPR012338">
    <property type="entry name" value="Beta-lactam/transpept-like"/>
</dbReference>
<dbReference type="EC" id="3.-.-.-" evidence="3"/>
<dbReference type="PANTHER" id="PTHR46825">
    <property type="entry name" value="D-ALANYL-D-ALANINE-CARBOXYPEPTIDASE/ENDOPEPTIDASE AMPH"/>
    <property type="match status" value="1"/>
</dbReference>
<sequence length="383" mass="41220">MPSIDIDRTQTMHRFLLFFLLALSSLAHATGPGPDPFASIRTRLATECAAGTFSGVVLVRIESRDAFTHACGQADRVNDAPVTLTTRFKIYSISKFITALSVMRLVEEGGMALDAPITDYVTDAPEAWRVVTVEHLLRHTSGIPDLTEDLTRRFHSDHPAAMRALMSGLAPESAKLRTTPGTQFAYSNFNYELLADAVAHASGLPFAELVSSRVFQPAGMKDSSLEAANTIAGHPVSVHEPGLAEGYNGEPGKLEQALNWSFIQQGAGAVRTTAADFAALDDALTEGRVVSPATLEKMMGGPGLAKGYQLGIVARSQDGLRMFGHDGGNNGYISNYQRFPDQHAMLISLSNLGFSDTWWLNTEVAKILKAGKRKGTEGEKVPG</sequence>
<dbReference type="PANTHER" id="PTHR46825:SF9">
    <property type="entry name" value="BETA-LACTAMASE-RELATED DOMAIN-CONTAINING PROTEIN"/>
    <property type="match status" value="1"/>
</dbReference>
<feature type="signal peptide" evidence="1">
    <location>
        <begin position="1"/>
        <end position="29"/>
    </location>
</feature>